<keyword evidence="2 4" id="KW-0472">Membrane</keyword>
<dbReference type="Proteomes" id="UP000220836">
    <property type="component" value="Unassembled WGS sequence"/>
</dbReference>
<dbReference type="InterPro" id="IPR036737">
    <property type="entry name" value="OmpA-like_sf"/>
</dbReference>
<organism evidence="7 8">
    <name type="scientific">Pelagimonas varians</name>
    <dbReference type="NCBI Taxonomy" id="696760"/>
    <lineage>
        <taxon>Bacteria</taxon>
        <taxon>Pseudomonadati</taxon>
        <taxon>Pseudomonadota</taxon>
        <taxon>Alphaproteobacteria</taxon>
        <taxon>Rhodobacterales</taxon>
        <taxon>Roseobacteraceae</taxon>
        <taxon>Pelagimonas</taxon>
    </lineage>
</organism>
<dbReference type="SUPFAM" id="SSF103088">
    <property type="entry name" value="OmpA-like"/>
    <property type="match status" value="1"/>
</dbReference>
<dbReference type="AlphaFoldDB" id="A0A238JSR4"/>
<dbReference type="RefSeq" id="WP_097802833.1">
    <property type="nucleotide sequence ID" value="NZ_FXYH01000001.1"/>
</dbReference>
<dbReference type="InterPro" id="IPR006664">
    <property type="entry name" value="OMP_bac"/>
</dbReference>
<dbReference type="CDD" id="cd07185">
    <property type="entry name" value="OmpA_C-like"/>
    <property type="match status" value="1"/>
</dbReference>
<dbReference type="GO" id="GO:0009279">
    <property type="term" value="C:cell outer membrane"/>
    <property type="evidence" value="ECO:0007669"/>
    <property type="project" value="UniProtKB-SubCell"/>
</dbReference>
<evidence type="ECO:0000256" key="4">
    <source>
        <dbReference type="PROSITE-ProRule" id="PRU00473"/>
    </source>
</evidence>
<keyword evidence="8" id="KW-1185">Reference proteome</keyword>
<dbReference type="EMBL" id="FXYH01000001">
    <property type="protein sequence ID" value="SMX33718.1"/>
    <property type="molecule type" value="Genomic_DNA"/>
</dbReference>
<dbReference type="InterPro" id="IPR050330">
    <property type="entry name" value="Bact_OuterMem_StrucFunc"/>
</dbReference>
<comment type="subcellular location">
    <subcellularLocation>
        <location evidence="1">Cell outer membrane</location>
    </subcellularLocation>
</comment>
<reference evidence="7 8" key="1">
    <citation type="submission" date="2017-05" db="EMBL/GenBank/DDBJ databases">
        <authorList>
            <person name="Song R."/>
            <person name="Chenine A.L."/>
            <person name="Ruprecht R.M."/>
        </authorList>
    </citation>
    <scope>NUCLEOTIDE SEQUENCE [LARGE SCALE GENOMIC DNA]</scope>
    <source>
        <strain evidence="7 8">CECT 8663</strain>
    </source>
</reference>
<feature type="chain" id="PRO_5013099467" evidence="5">
    <location>
        <begin position="25"/>
        <end position="289"/>
    </location>
</feature>
<dbReference type="PANTHER" id="PTHR30329:SF21">
    <property type="entry name" value="LIPOPROTEIN YIAD-RELATED"/>
    <property type="match status" value="1"/>
</dbReference>
<dbReference type="OrthoDB" id="9792021at2"/>
<dbReference type="PANTHER" id="PTHR30329">
    <property type="entry name" value="STATOR ELEMENT OF FLAGELLAR MOTOR COMPLEX"/>
    <property type="match status" value="1"/>
</dbReference>
<sequence length="289" mass="31415">MHKILTVLPTLFALIAWALPPAYADTVEQNSAIVSGSPIDGSHADNVTAIIRSLAPIAGQTTAPVVGHLPGAFLPPVVLDRPVQIIIDRRPIILDYRYSLDVTVYFAYDSAFLTPPARQYLDLFGEALRAPELASHRYLIAGHTDARGPHDYNMDLSYRRAWAVKRYLMRHHGIASWRLEVAGWGEMYPRDPADPYSAVNRRVEFTLIDVAQPLAPVAPPAAVKPITPPQVSGLYVPALPPCPVGVTGAQGSALDLDDFAPEPGVDCDPNLERSGSVIVRPDGRIIVQP</sequence>
<dbReference type="PRINTS" id="PR01021">
    <property type="entry name" value="OMPADOMAIN"/>
</dbReference>
<protein>
    <submittedName>
        <fullName evidence="7">Outer membrane porin F</fullName>
    </submittedName>
</protein>
<dbReference type="Pfam" id="PF00691">
    <property type="entry name" value="OmpA"/>
    <property type="match status" value="1"/>
</dbReference>
<evidence type="ECO:0000259" key="6">
    <source>
        <dbReference type="PROSITE" id="PS51123"/>
    </source>
</evidence>
<feature type="signal peptide" evidence="5">
    <location>
        <begin position="1"/>
        <end position="24"/>
    </location>
</feature>
<dbReference type="Gene3D" id="3.30.1330.60">
    <property type="entry name" value="OmpA-like domain"/>
    <property type="match status" value="1"/>
</dbReference>
<feature type="domain" description="OmpA-like" evidence="6">
    <location>
        <begin position="93"/>
        <end position="211"/>
    </location>
</feature>
<evidence type="ECO:0000256" key="1">
    <source>
        <dbReference type="ARBA" id="ARBA00004442"/>
    </source>
</evidence>
<gene>
    <name evidence="7" type="primary">oprF_1</name>
    <name evidence="7" type="ORF">PEV8663_00293</name>
</gene>
<dbReference type="PROSITE" id="PS51123">
    <property type="entry name" value="OMPA_2"/>
    <property type="match status" value="1"/>
</dbReference>
<keyword evidence="5" id="KW-0732">Signal</keyword>
<accession>A0A238JSR4</accession>
<proteinExistence type="predicted"/>
<evidence type="ECO:0000256" key="5">
    <source>
        <dbReference type="SAM" id="SignalP"/>
    </source>
</evidence>
<dbReference type="InterPro" id="IPR006665">
    <property type="entry name" value="OmpA-like"/>
</dbReference>
<evidence type="ECO:0000313" key="7">
    <source>
        <dbReference type="EMBL" id="SMX33718.1"/>
    </source>
</evidence>
<evidence type="ECO:0000256" key="2">
    <source>
        <dbReference type="ARBA" id="ARBA00023136"/>
    </source>
</evidence>
<name>A0A238JSR4_9RHOB</name>
<evidence type="ECO:0000313" key="8">
    <source>
        <dbReference type="Proteomes" id="UP000220836"/>
    </source>
</evidence>
<evidence type="ECO:0000256" key="3">
    <source>
        <dbReference type="ARBA" id="ARBA00023237"/>
    </source>
</evidence>
<keyword evidence="3" id="KW-0998">Cell outer membrane</keyword>